<gene>
    <name evidence="4" type="primary">aroF</name>
    <name evidence="5" type="ORF">DA73_0220030</name>
    <name evidence="4" type="ORF">DA73_0400015850</name>
</gene>
<sequence length="362" mass="39139">MIVVIKNNTPADEITRISQELSESWGVTVEKSVGQHKIVLGMIGDTATLDPMVIQNSSPWIEQVLRVEKPFKRASREFRHGQPSEVVVPTPNGSVCFGEQHPIVLIAGPCSVENEAMIVETAKRVKAAGAKFLRGGAFKPRTSPYAFQGHGESALELLAAAREATGLGIITEVMDAADLSAIARVADVVQVGARNMQNFSLLKKVGAQDKPVLLKRGMSCTIDEWLMAAEYILAAGNPNVILCERGIRTFDSKYVRNTLDLSVIPVLRQLTHLPITIDPSHGTGKSEYVSSMALAAIAAGTDSLMIEVHPNPAKALSDGPQSLTPEKFDRLVQELSVIGKVLGRWSPEKTFKPSKKEVGVMV</sequence>
<dbReference type="InterPro" id="IPR006218">
    <property type="entry name" value="DAHP1/KDSA"/>
</dbReference>
<dbReference type="GO" id="GO:0016832">
    <property type="term" value="F:aldehyde-lyase activity"/>
    <property type="evidence" value="ECO:0007669"/>
    <property type="project" value="InterPro"/>
</dbReference>
<dbReference type="Proteomes" id="UP000029738">
    <property type="component" value="Unassembled WGS sequence"/>
</dbReference>
<dbReference type="NCBIfam" id="NF006421">
    <property type="entry name" value="PRK08673.1"/>
    <property type="match status" value="1"/>
</dbReference>
<dbReference type="EMBL" id="JHEG04000001">
    <property type="protein sequence ID" value="KAF3886792.1"/>
    <property type="molecule type" value="Genomic_DNA"/>
</dbReference>
<dbReference type="GO" id="GO:0003849">
    <property type="term" value="F:3-deoxy-7-phosphoheptulonate synthase activity"/>
    <property type="evidence" value="ECO:0007669"/>
    <property type="project" value="UniProtKB-EC"/>
</dbReference>
<reference evidence="5" key="1">
    <citation type="journal article" date="2015" name="Genome Announc.">
        <title>Draft Genome Sequence of Tolypothrix boutellei Strain VB521301.</title>
        <authorList>
            <person name="Chandrababunaidu M.M."/>
            <person name="Singh D."/>
            <person name="Sen D."/>
            <person name="Bhan S."/>
            <person name="Das S."/>
            <person name="Gupta A."/>
            <person name="Adhikary S.P."/>
            <person name="Tripathy S."/>
        </authorList>
    </citation>
    <scope>NUCLEOTIDE SEQUENCE</scope>
    <source>
        <strain evidence="5">VB521301</strain>
    </source>
</reference>
<dbReference type="Gene3D" id="3.30.70.1140">
    <property type="entry name" value="Phospho-2-dehydro-3-deoxyheptonate aldolase, domain 1"/>
    <property type="match status" value="1"/>
</dbReference>
<name>A0A0C1NDD5_9CYAN</name>
<dbReference type="InterPro" id="IPR041071">
    <property type="entry name" value="DAHP_snth_FXD"/>
</dbReference>
<dbReference type="OrthoDB" id="9780456at2"/>
<dbReference type="EC" id="2.5.1.54" evidence="5"/>
<evidence type="ECO:0000259" key="3">
    <source>
        <dbReference type="Pfam" id="PF18152"/>
    </source>
</evidence>
<dbReference type="PANTHER" id="PTHR43018">
    <property type="entry name" value="PHOSPHO-2-DEHYDRO-3-DEOXYHEPTONATE ALDOLASE"/>
    <property type="match status" value="1"/>
</dbReference>
<reference evidence="4" key="2">
    <citation type="submission" date="2019-11" db="EMBL/GenBank/DDBJ databases">
        <title>Improved Assembly of Tolypothrix boutellei genome.</title>
        <authorList>
            <person name="Sarangi A.N."/>
            <person name="Mukherjee M."/>
            <person name="Ghosh S."/>
            <person name="Singh D."/>
            <person name="Das A."/>
            <person name="Kant S."/>
            <person name="Prusty A."/>
            <person name="Tripathy S."/>
        </authorList>
    </citation>
    <scope>NUCLEOTIDE SEQUENCE</scope>
    <source>
        <strain evidence="4">VB521301</strain>
    </source>
</reference>
<feature type="domain" description="DAHP synthase ferredoxin-like" evidence="3">
    <location>
        <begin position="1"/>
        <end position="69"/>
    </location>
</feature>
<accession>A0A0C1NDD5</accession>
<dbReference type="STRING" id="1479485.DA73_0220030"/>
<dbReference type="InterPro" id="IPR006268">
    <property type="entry name" value="DAHP_syn_2"/>
</dbReference>
<dbReference type="Pfam" id="PF18152">
    <property type="entry name" value="DAHP_snth_FXD"/>
    <property type="match status" value="1"/>
</dbReference>
<dbReference type="NCBIfam" id="NF009239">
    <property type="entry name" value="PRK12595.1"/>
    <property type="match status" value="1"/>
</dbReference>
<dbReference type="InterPro" id="IPR052899">
    <property type="entry name" value="Class-I_DAHP_synthase"/>
</dbReference>
<proteinExistence type="predicted"/>
<dbReference type="NCBIfam" id="TIGR01361">
    <property type="entry name" value="DAHP_synth_Bsub"/>
    <property type="match status" value="1"/>
</dbReference>
<evidence type="ECO:0000313" key="4">
    <source>
        <dbReference type="EMBL" id="KAF3886792.1"/>
    </source>
</evidence>
<dbReference type="PANTHER" id="PTHR43018:SF3">
    <property type="entry name" value="CARBOXYSOME FORMATION PROTEIN"/>
    <property type="match status" value="1"/>
</dbReference>
<dbReference type="InterPro" id="IPR013785">
    <property type="entry name" value="Aldolase_TIM"/>
</dbReference>
<organism evidence="5">
    <name type="scientific">Tolypothrix bouteillei VB521301</name>
    <dbReference type="NCBI Taxonomy" id="1479485"/>
    <lineage>
        <taxon>Bacteria</taxon>
        <taxon>Bacillati</taxon>
        <taxon>Cyanobacteriota</taxon>
        <taxon>Cyanophyceae</taxon>
        <taxon>Nostocales</taxon>
        <taxon>Tolypothrichaceae</taxon>
        <taxon>Tolypothrix</taxon>
    </lineage>
</organism>
<dbReference type="AlphaFoldDB" id="A0A0C1NDD5"/>
<dbReference type="Gene3D" id="3.20.20.70">
    <property type="entry name" value="Aldolase class I"/>
    <property type="match status" value="1"/>
</dbReference>
<dbReference type="RefSeq" id="WP_038081567.1">
    <property type="nucleotide sequence ID" value="NZ_JHEG04000001.1"/>
</dbReference>
<dbReference type="EMBL" id="JHEG02000048">
    <property type="protein sequence ID" value="KIE10776.1"/>
    <property type="molecule type" value="Genomic_DNA"/>
</dbReference>
<dbReference type="NCBIfam" id="NF009933">
    <property type="entry name" value="PRK13396.1"/>
    <property type="match status" value="1"/>
</dbReference>
<keyword evidence="6" id="KW-1185">Reference proteome</keyword>
<feature type="domain" description="DAHP synthetase I/KDSA" evidence="2">
    <location>
        <begin position="94"/>
        <end position="336"/>
    </location>
</feature>
<dbReference type="SUPFAM" id="SSF51569">
    <property type="entry name" value="Aldolase"/>
    <property type="match status" value="1"/>
</dbReference>
<evidence type="ECO:0000259" key="2">
    <source>
        <dbReference type="Pfam" id="PF00793"/>
    </source>
</evidence>
<dbReference type="GO" id="GO:0009073">
    <property type="term" value="P:aromatic amino acid family biosynthetic process"/>
    <property type="evidence" value="ECO:0007669"/>
    <property type="project" value="InterPro"/>
</dbReference>
<dbReference type="Pfam" id="PF00793">
    <property type="entry name" value="DAHP_synth_1"/>
    <property type="match status" value="1"/>
</dbReference>
<comment type="caution">
    <text evidence="5">The sequence shown here is derived from an EMBL/GenBank/DDBJ whole genome shotgun (WGS) entry which is preliminary data.</text>
</comment>
<protein>
    <submittedName>
        <fullName evidence="5">3-deoxy-7-phosphoheptulonate synthase</fullName>
        <ecNumber evidence="5">2.5.1.54</ecNumber>
    </submittedName>
</protein>
<evidence type="ECO:0000256" key="1">
    <source>
        <dbReference type="ARBA" id="ARBA00022679"/>
    </source>
</evidence>
<keyword evidence="1 5" id="KW-0808">Transferase</keyword>
<evidence type="ECO:0000313" key="5">
    <source>
        <dbReference type="EMBL" id="KIE10776.1"/>
    </source>
</evidence>
<evidence type="ECO:0000313" key="6">
    <source>
        <dbReference type="Proteomes" id="UP000029738"/>
    </source>
</evidence>